<protein>
    <submittedName>
        <fullName evidence="1">Uncharacterized protein</fullName>
    </submittedName>
</protein>
<dbReference type="Proteomes" id="UP001147746">
    <property type="component" value="Unassembled WGS sequence"/>
</dbReference>
<accession>A0A9W9U1V9</accession>
<keyword evidence="2" id="KW-1185">Reference proteome</keyword>
<dbReference type="AlphaFoldDB" id="A0A9W9U1V9"/>
<reference evidence="1" key="1">
    <citation type="submission" date="2022-12" db="EMBL/GenBank/DDBJ databases">
        <authorList>
            <person name="Petersen C."/>
        </authorList>
    </citation>
    <scope>NUCLEOTIDE SEQUENCE</scope>
    <source>
        <strain evidence="1">IBT 21472</strain>
    </source>
</reference>
<comment type="caution">
    <text evidence="1">The sequence shown here is derived from an EMBL/GenBank/DDBJ whole genome shotgun (WGS) entry which is preliminary data.</text>
</comment>
<sequence>MVMFLGEVANWRWGLKQPEEWGKRETAGPSNKLLSNVDFKAQLKLEEQDIVRESVGVMDPILELRAKGDMFPTVWYGFDVQCTAVRHFRLAQLRLTAEDPNLEIASRAAHRKAEAQVRSIVMNLCGIAIHHLKVQPCMMNAVIAISLYGDYFTDQGERNALIGIINRTKDIHA</sequence>
<name>A0A9W9U1V9_9EURO</name>
<proteinExistence type="predicted"/>
<organism evidence="1 2">
    <name type="scientific">Penicillium atrosanguineum</name>
    <dbReference type="NCBI Taxonomy" id="1132637"/>
    <lineage>
        <taxon>Eukaryota</taxon>
        <taxon>Fungi</taxon>
        <taxon>Dikarya</taxon>
        <taxon>Ascomycota</taxon>
        <taxon>Pezizomycotina</taxon>
        <taxon>Eurotiomycetes</taxon>
        <taxon>Eurotiomycetidae</taxon>
        <taxon>Eurotiales</taxon>
        <taxon>Aspergillaceae</taxon>
        <taxon>Penicillium</taxon>
    </lineage>
</organism>
<reference evidence="1" key="2">
    <citation type="journal article" date="2023" name="IMA Fungus">
        <title>Comparative genomic study of the Penicillium genus elucidates a diverse pangenome and 15 lateral gene transfer events.</title>
        <authorList>
            <person name="Petersen C."/>
            <person name="Sorensen T."/>
            <person name="Nielsen M.R."/>
            <person name="Sondergaard T.E."/>
            <person name="Sorensen J.L."/>
            <person name="Fitzpatrick D.A."/>
            <person name="Frisvad J.C."/>
            <person name="Nielsen K.L."/>
        </authorList>
    </citation>
    <scope>NUCLEOTIDE SEQUENCE</scope>
    <source>
        <strain evidence="1">IBT 21472</strain>
    </source>
</reference>
<evidence type="ECO:0000313" key="2">
    <source>
        <dbReference type="Proteomes" id="UP001147746"/>
    </source>
</evidence>
<evidence type="ECO:0000313" key="1">
    <source>
        <dbReference type="EMBL" id="KAJ5303674.1"/>
    </source>
</evidence>
<gene>
    <name evidence="1" type="ORF">N7476_010473</name>
</gene>
<dbReference type="EMBL" id="JAPZBO010000009">
    <property type="protein sequence ID" value="KAJ5303674.1"/>
    <property type="molecule type" value="Genomic_DNA"/>
</dbReference>